<proteinExistence type="predicted"/>
<dbReference type="EMBL" id="LSBI01000011">
    <property type="protein sequence ID" value="OAQ78113.1"/>
    <property type="molecule type" value="Genomic_DNA"/>
</dbReference>
<comment type="caution">
    <text evidence="2">The sequence shown here is derived from an EMBL/GenBank/DDBJ whole genome shotgun (WGS) entry which is preliminary data.</text>
</comment>
<accession>A0A179GLB7</accession>
<dbReference type="AlphaFoldDB" id="A0A179GLB7"/>
<protein>
    <submittedName>
        <fullName evidence="2">Uncharacterized protein</fullName>
    </submittedName>
</protein>
<feature type="compositionally biased region" description="Basic and acidic residues" evidence="1">
    <location>
        <begin position="29"/>
        <end position="40"/>
    </location>
</feature>
<reference evidence="2 3" key="1">
    <citation type="submission" date="2016-02" db="EMBL/GenBank/DDBJ databases">
        <title>Biosynthesis of antibiotic leucinostatins and their inhibition on Phytophthora in bio-control Purpureocillium lilacinum.</title>
        <authorList>
            <person name="Wang G."/>
            <person name="Liu Z."/>
            <person name="Lin R."/>
            <person name="Li E."/>
            <person name="Mao Z."/>
            <person name="Ling J."/>
            <person name="Yin W."/>
            <person name="Xie B."/>
        </authorList>
    </citation>
    <scope>NUCLEOTIDE SEQUENCE [LARGE SCALE GENOMIC DNA]</scope>
    <source>
        <strain evidence="2">PLFJ-1</strain>
    </source>
</reference>
<feature type="region of interest" description="Disordered" evidence="1">
    <location>
        <begin position="1"/>
        <end position="40"/>
    </location>
</feature>
<dbReference type="Proteomes" id="UP000078340">
    <property type="component" value="Unassembled WGS sequence"/>
</dbReference>
<gene>
    <name evidence="2" type="ORF">VFPFJ_10145</name>
</gene>
<evidence type="ECO:0000256" key="1">
    <source>
        <dbReference type="SAM" id="MobiDB-lite"/>
    </source>
</evidence>
<name>A0A179GLB7_PURLI</name>
<evidence type="ECO:0000313" key="3">
    <source>
        <dbReference type="Proteomes" id="UP000078340"/>
    </source>
</evidence>
<organism evidence="2 3">
    <name type="scientific">Purpureocillium lilacinum</name>
    <name type="common">Paecilomyces lilacinus</name>
    <dbReference type="NCBI Taxonomy" id="33203"/>
    <lineage>
        <taxon>Eukaryota</taxon>
        <taxon>Fungi</taxon>
        <taxon>Dikarya</taxon>
        <taxon>Ascomycota</taxon>
        <taxon>Pezizomycotina</taxon>
        <taxon>Sordariomycetes</taxon>
        <taxon>Hypocreomycetidae</taxon>
        <taxon>Hypocreales</taxon>
        <taxon>Ophiocordycipitaceae</taxon>
        <taxon>Purpureocillium</taxon>
    </lineage>
</organism>
<evidence type="ECO:0000313" key="2">
    <source>
        <dbReference type="EMBL" id="OAQ78113.1"/>
    </source>
</evidence>
<sequence>MESTGINQNAGHRQWHWAGRATTPNPRKPARESKKRPEAKLGRNLIAAEPLDLEQHALLGVVLKQGLARLLEAAEARAVDLLGVVGALHEGLARHVVAARHARGVERGVVDAARGLVDPAAGDALEDDGERRLDGDGEVDRDDGVERRGLRGGAGVAIEDEGGRGVFGGLRAGVGRDGPRPKVVELARLGCRRSLGGERHDGAVAEPAAGAQLAGDEAYHEVVGDEAARLDGVFGHDRRARLDIVPQEVAGADGLELGEALEQALALRALADAGRTDEDHSCGSAELHAMRRANVAPSAVGGVEMSMYKNASQSTGQMQSAGRQCVEARDVVGLAMKGRKC</sequence>
<feature type="compositionally biased region" description="Polar residues" evidence="1">
    <location>
        <begin position="1"/>
        <end position="11"/>
    </location>
</feature>
<feature type="region of interest" description="Disordered" evidence="1">
    <location>
        <begin position="121"/>
        <end position="144"/>
    </location>
</feature>